<dbReference type="Gene3D" id="3.30.300.30">
    <property type="match status" value="1"/>
</dbReference>
<dbReference type="InterPro" id="IPR011880">
    <property type="entry name" value="PA_CoA_ligase"/>
</dbReference>
<dbReference type="InterPro" id="IPR000873">
    <property type="entry name" value="AMP-dep_synth/lig_dom"/>
</dbReference>
<dbReference type="UniPathway" id="UPA00930"/>
<dbReference type="PANTHER" id="PTHR43845">
    <property type="entry name" value="BLR5969 PROTEIN"/>
    <property type="match status" value="1"/>
</dbReference>
<evidence type="ECO:0000256" key="3">
    <source>
        <dbReference type="ARBA" id="ARBA00022741"/>
    </source>
</evidence>
<name>B9L9T1_NAUPA</name>
<dbReference type="PIRSF" id="PIRSF006444">
    <property type="entry name" value="PaaK"/>
    <property type="match status" value="1"/>
</dbReference>
<keyword evidence="3 9" id="KW-0547">Nucleotide-binding</keyword>
<evidence type="ECO:0000313" key="12">
    <source>
        <dbReference type="EMBL" id="ACM92392.1"/>
    </source>
</evidence>
<comment type="pathway">
    <text evidence="4 9">Aromatic compound metabolism; phenylacetate degradation.</text>
</comment>
<evidence type="ECO:0000256" key="9">
    <source>
        <dbReference type="PIRNR" id="PIRNR006444"/>
    </source>
</evidence>
<evidence type="ECO:0000256" key="7">
    <source>
        <dbReference type="ARBA" id="ARBA00068695"/>
    </source>
</evidence>
<dbReference type="AlphaFoldDB" id="B9L9T1"/>
<dbReference type="STRING" id="598659.NAMH_0989"/>
<evidence type="ECO:0000256" key="1">
    <source>
        <dbReference type="ARBA" id="ARBA00011245"/>
    </source>
</evidence>
<dbReference type="KEGG" id="nam:NAMH_0989"/>
<evidence type="ECO:0000256" key="2">
    <source>
        <dbReference type="ARBA" id="ARBA00022598"/>
    </source>
</evidence>
<dbReference type="Pfam" id="PF00501">
    <property type="entry name" value="AMP-binding"/>
    <property type="match status" value="1"/>
</dbReference>
<comment type="similarity">
    <text evidence="5 9">Belongs to the phenylacetyl-CoA ligase family.</text>
</comment>
<comment type="catalytic activity">
    <reaction evidence="9">
        <text>2-phenylacetate + ATP + CoA = phenylacetyl-CoA + AMP + diphosphate</text>
        <dbReference type="Rhea" id="RHEA:20956"/>
        <dbReference type="ChEBI" id="CHEBI:18401"/>
        <dbReference type="ChEBI" id="CHEBI:30616"/>
        <dbReference type="ChEBI" id="CHEBI:33019"/>
        <dbReference type="ChEBI" id="CHEBI:57287"/>
        <dbReference type="ChEBI" id="CHEBI:57390"/>
        <dbReference type="ChEBI" id="CHEBI:456215"/>
        <dbReference type="EC" id="6.2.1.30"/>
    </reaction>
</comment>
<evidence type="ECO:0000256" key="4">
    <source>
        <dbReference type="ARBA" id="ARBA00060591"/>
    </source>
</evidence>
<dbReference type="EMBL" id="CP001279">
    <property type="protein sequence ID" value="ACM92392.1"/>
    <property type="molecule type" value="Genomic_DNA"/>
</dbReference>
<dbReference type="InterPro" id="IPR045851">
    <property type="entry name" value="AMP-bd_C_sf"/>
</dbReference>
<evidence type="ECO:0000259" key="11">
    <source>
        <dbReference type="Pfam" id="PF14535"/>
    </source>
</evidence>
<proteinExistence type="inferred from homology"/>
<dbReference type="RefSeq" id="WP_012663763.1">
    <property type="nucleotide sequence ID" value="NC_012115.1"/>
</dbReference>
<dbReference type="EC" id="6.2.1.30" evidence="6 9"/>
<evidence type="ECO:0000313" key="13">
    <source>
        <dbReference type="Proteomes" id="UP000000448"/>
    </source>
</evidence>
<protein>
    <recommendedName>
        <fullName evidence="7 9">Phenylacetate-coenzyme A ligase</fullName>
        <ecNumber evidence="6 9">6.2.1.30</ecNumber>
    </recommendedName>
    <alternativeName>
        <fullName evidence="8 9">Phenylacetyl-CoA ligase</fullName>
    </alternativeName>
</protein>
<feature type="domain" description="AMP-dependent synthetase/ligase" evidence="10">
    <location>
        <begin position="81"/>
        <end position="285"/>
    </location>
</feature>
<evidence type="ECO:0000259" key="10">
    <source>
        <dbReference type="Pfam" id="PF00501"/>
    </source>
</evidence>
<dbReference type="InterPro" id="IPR028154">
    <property type="entry name" value="AMP-dep_Lig_C"/>
</dbReference>
<sequence>MIWNKIESAKREDIEKVQLKRLKEVVTRVYALSPFYKQKFDELGITPDDIKSLEDIQKLPFTKKQDLRDNYPFGLFTVPMSEVVRIHSSSGTTGKPTVVGYTEHDMEVWDEVMMRCLSMGDVNSKDVCHNAYGYGLFTGGLGFHEAAQKIGAAIVPASGGFTDRQLMLMRDFGATVLFATPSFALHLAEKARAAGPDFRKDYKLRCGFFGAEPTSEGLRKEVAEAWDIDYYEVYGLSEIIGPGVSCSCNKGRGLHIQEDHFYPEIIDPKTGEVLPDGEEGELVITTLTKQALPIIRYRTGDITRLYKEPCACGRTFVRMESVLGRADDMLIINGVNVYPSQVEHVIANTEGVTLNYQIVADKKGHLDKLEILVEVSDDIMMDNIAALEKIKKDLQQALLNNLYINANIILVEPKTIERSMGKAVRIVDKRK</sequence>
<keyword evidence="2 9" id="KW-0436">Ligase</keyword>
<keyword evidence="13" id="KW-1185">Reference proteome</keyword>
<accession>B9L9T1</accession>
<dbReference type="Proteomes" id="UP000000448">
    <property type="component" value="Chromosome"/>
</dbReference>
<dbReference type="Gene3D" id="3.40.50.12780">
    <property type="entry name" value="N-terminal domain of ligase-like"/>
    <property type="match status" value="1"/>
</dbReference>
<dbReference type="PANTHER" id="PTHR43845:SF1">
    <property type="entry name" value="BLR5969 PROTEIN"/>
    <property type="match status" value="1"/>
</dbReference>
<dbReference type="SUPFAM" id="SSF56801">
    <property type="entry name" value="Acetyl-CoA synthetase-like"/>
    <property type="match status" value="1"/>
</dbReference>
<evidence type="ECO:0000256" key="6">
    <source>
        <dbReference type="ARBA" id="ARBA00066629"/>
    </source>
</evidence>
<reference evidence="12 13" key="1">
    <citation type="journal article" date="2009" name="PLoS Genet.">
        <title>Adaptations to submarine hydrothermal environments exemplified by the genome of Nautilia profundicola.</title>
        <authorList>
            <person name="Campbell B.J."/>
            <person name="Smith J.L."/>
            <person name="Hanson T.E."/>
            <person name="Klotz M.G."/>
            <person name="Stein L.Y."/>
            <person name="Lee C.K."/>
            <person name="Wu D."/>
            <person name="Robinson J.M."/>
            <person name="Khouri H.M."/>
            <person name="Eisen J.A."/>
            <person name="Cary S.C."/>
        </authorList>
    </citation>
    <scope>NUCLEOTIDE SEQUENCE [LARGE SCALE GENOMIC DNA]</scope>
    <source>
        <strain evidence="13">ATCC BAA-1463 / DSM 18972 / AmH</strain>
    </source>
</reference>
<dbReference type="GO" id="GO:0047475">
    <property type="term" value="F:phenylacetate-CoA ligase activity"/>
    <property type="evidence" value="ECO:0007669"/>
    <property type="project" value="UniProtKB-EC"/>
</dbReference>
<dbReference type="CDD" id="cd05913">
    <property type="entry name" value="PaaK"/>
    <property type="match status" value="1"/>
</dbReference>
<dbReference type="FunFam" id="3.40.50.12780:FF:000016">
    <property type="entry name" value="Phenylacetate-coenzyme A ligase"/>
    <property type="match status" value="1"/>
</dbReference>
<organism evidence="12 13">
    <name type="scientific">Nautilia profundicola (strain ATCC BAA-1463 / DSM 18972 / AmH)</name>
    <dbReference type="NCBI Taxonomy" id="598659"/>
    <lineage>
        <taxon>Bacteria</taxon>
        <taxon>Pseudomonadati</taxon>
        <taxon>Campylobacterota</taxon>
        <taxon>Epsilonproteobacteria</taxon>
        <taxon>Nautiliales</taxon>
        <taxon>Nautiliaceae</taxon>
        <taxon>Nautilia</taxon>
    </lineage>
</organism>
<evidence type="ECO:0000256" key="5">
    <source>
        <dbReference type="ARBA" id="ARBA00061566"/>
    </source>
</evidence>
<feature type="domain" description="AMP-dependent ligase C-terminal" evidence="11">
    <location>
        <begin position="334"/>
        <end position="430"/>
    </location>
</feature>
<comment type="function">
    <text evidence="9">Catalyzes the activation of phenylacetic acid (PA) to phenylacetyl-CoA (PA-CoA).</text>
</comment>
<dbReference type="eggNOG" id="COG1541">
    <property type="taxonomic scope" value="Bacteria"/>
</dbReference>
<gene>
    <name evidence="12" type="ordered locus">NAMH_0989</name>
</gene>
<dbReference type="GO" id="GO:0000166">
    <property type="term" value="F:nucleotide binding"/>
    <property type="evidence" value="ECO:0007669"/>
    <property type="project" value="UniProtKB-KW"/>
</dbReference>
<dbReference type="InterPro" id="IPR042099">
    <property type="entry name" value="ANL_N_sf"/>
</dbReference>
<comment type="subunit">
    <text evidence="1">Monomer.</text>
</comment>
<dbReference type="Pfam" id="PF14535">
    <property type="entry name" value="AMP-binding_C_2"/>
    <property type="match status" value="1"/>
</dbReference>
<dbReference type="GO" id="GO:0010124">
    <property type="term" value="P:phenylacetate catabolic process"/>
    <property type="evidence" value="ECO:0007669"/>
    <property type="project" value="UniProtKB-UniRule"/>
</dbReference>
<evidence type="ECO:0000256" key="8">
    <source>
        <dbReference type="ARBA" id="ARBA00075111"/>
    </source>
</evidence>
<dbReference type="HOGENOM" id="CLU_035301_1_1_7"/>